<dbReference type="PANTHER" id="PTHR24073">
    <property type="entry name" value="DRAB5-RELATED"/>
    <property type="match status" value="1"/>
</dbReference>
<dbReference type="InterPro" id="IPR005225">
    <property type="entry name" value="Small_GTP-bd"/>
</dbReference>
<dbReference type="GO" id="GO:0006886">
    <property type="term" value="P:intracellular protein transport"/>
    <property type="evidence" value="ECO:0000318"/>
    <property type="project" value="GO_Central"/>
</dbReference>
<reference evidence="5" key="1">
    <citation type="journal article" date="2007" name="Plant Cell">
        <title>Dothideomycete-plant interactions illuminated by genome sequencing and EST analysis of the wheat pathogen Stagonospora nodorum.</title>
        <authorList>
            <person name="Hane J.K."/>
            <person name="Lowe R.G."/>
            <person name="Solomon P.S."/>
            <person name="Tan K.C."/>
            <person name="Schoch C.L."/>
            <person name="Spatafora J.W."/>
            <person name="Crous P.W."/>
            <person name="Kodira C."/>
            <person name="Birren B.W."/>
            <person name="Galagan J.E."/>
            <person name="Torriani S.F."/>
            <person name="McDonald B.A."/>
            <person name="Oliver R.P."/>
        </authorList>
    </citation>
    <scope>NUCLEOTIDE SEQUENCE [LARGE SCALE GENOMIC DNA]</scope>
    <source>
        <strain evidence="5">SN15 / ATCC MYA-4574 / FGSC 10173</strain>
    </source>
</reference>
<dbReference type="GO" id="GO:0005525">
    <property type="term" value="F:GTP binding"/>
    <property type="evidence" value="ECO:0007669"/>
    <property type="project" value="UniProtKB-KW"/>
</dbReference>
<dbReference type="PRINTS" id="PR00449">
    <property type="entry name" value="RASTRNSFRMNG"/>
</dbReference>
<dbReference type="eggNOG" id="KOG0092">
    <property type="taxonomic scope" value="Eukaryota"/>
</dbReference>
<dbReference type="GO" id="GO:0003924">
    <property type="term" value="F:GTPase activity"/>
    <property type="evidence" value="ECO:0000318"/>
    <property type="project" value="GO_Central"/>
</dbReference>
<organism evidence="4 5">
    <name type="scientific">Phaeosphaeria nodorum (strain SN15 / ATCC MYA-4574 / FGSC 10173)</name>
    <name type="common">Glume blotch fungus</name>
    <name type="synonym">Parastagonospora nodorum</name>
    <dbReference type="NCBI Taxonomy" id="321614"/>
    <lineage>
        <taxon>Eukaryota</taxon>
        <taxon>Fungi</taxon>
        <taxon>Dikarya</taxon>
        <taxon>Ascomycota</taxon>
        <taxon>Pezizomycotina</taxon>
        <taxon>Dothideomycetes</taxon>
        <taxon>Pleosporomycetidae</taxon>
        <taxon>Pleosporales</taxon>
        <taxon>Pleosporineae</taxon>
        <taxon>Phaeosphaeriaceae</taxon>
        <taxon>Parastagonospora</taxon>
    </lineage>
</organism>
<evidence type="ECO:0000313" key="4">
    <source>
        <dbReference type="EMBL" id="EAT90757.2"/>
    </source>
</evidence>
<dbReference type="EMBL" id="CH445327">
    <property type="protein sequence ID" value="EAT90757.2"/>
    <property type="molecule type" value="Genomic_DNA"/>
</dbReference>
<dbReference type="AlphaFoldDB" id="Q0V0B9"/>
<feature type="region of interest" description="Disordered" evidence="3">
    <location>
        <begin position="322"/>
        <end position="344"/>
    </location>
</feature>
<evidence type="ECO:0000313" key="5">
    <source>
        <dbReference type="Proteomes" id="UP000001055"/>
    </source>
</evidence>
<dbReference type="RefSeq" id="XP_001793147.1">
    <property type="nucleotide sequence ID" value="XM_001793095.1"/>
</dbReference>
<evidence type="ECO:0000256" key="2">
    <source>
        <dbReference type="ARBA" id="ARBA00023134"/>
    </source>
</evidence>
<dbReference type="Proteomes" id="UP000001055">
    <property type="component" value="Unassembled WGS sequence"/>
</dbReference>
<dbReference type="GeneID" id="5969997"/>
<dbReference type="SUPFAM" id="SSF52540">
    <property type="entry name" value="P-loop containing nucleoside triphosphate hydrolases"/>
    <property type="match status" value="1"/>
</dbReference>
<dbReference type="InterPro" id="IPR027417">
    <property type="entry name" value="P-loop_NTPase"/>
</dbReference>
<dbReference type="CDD" id="cd00154">
    <property type="entry name" value="Rab"/>
    <property type="match status" value="1"/>
</dbReference>
<dbReference type="SMART" id="SM00174">
    <property type="entry name" value="RHO"/>
    <property type="match status" value="1"/>
</dbReference>
<dbReference type="PROSITE" id="PS51417">
    <property type="entry name" value="ARF"/>
    <property type="match status" value="1"/>
</dbReference>
<dbReference type="NCBIfam" id="TIGR00231">
    <property type="entry name" value="small_GTP"/>
    <property type="match status" value="1"/>
</dbReference>
<evidence type="ECO:0000256" key="3">
    <source>
        <dbReference type="SAM" id="MobiDB-lite"/>
    </source>
</evidence>
<dbReference type="PROSITE" id="PS51420">
    <property type="entry name" value="RHO"/>
    <property type="match status" value="1"/>
</dbReference>
<gene>
    <name evidence="4" type="ORF">SNOG_02545</name>
</gene>
<dbReference type="PROSITE" id="PS51421">
    <property type="entry name" value="RAS"/>
    <property type="match status" value="1"/>
</dbReference>
<dbReference type="STRING" id="321614.Q0V0B9"/>
<dbReference type="HOGENOM" id="CLU_041217_8_0_1"/>
<proteinExistence type="predicted"/>
<sequence>MVARAKAGARGKRQMHSGYVTIDTLCLAVIPSLEAKIVVLGSQGVGKTSLVHRYVKNAFTPPNTQSTVGASFLTKRVVDIDTSTVVRLQIWDTAGQERFRSISKLYYRGANAAVLCYDITDPTSFDEMGRWLKELKTNLGDDIILHVVGTKSDVVAEDPSRRQVPFERCIAYVAENMFTAQTTAPTAPPNARRGSVQVLGWGSAPATFQNGGMASPQSNRSSGFWGNDVGWDCCHEISAKDGEGVDEVFRVITRKLVEQQQKKFDEEQRQLAMAGVTPGIDSNGNPNGYFDYPGNSNGSFRVGAAGWGFLLPLAPEVINKSGKKTSAEPKQTKAGVAADGTSLI</sequence>
<keyword evidence="1" id="KW-0547">Nucleotide-binding</keyword>
<keyword evidence="2" id="KW-0342">GTP-binding</keyword>
<dbReference type="SMART" id="SM00175">
    <property type="entry name" value="RAB"/>
    <property type="match status" value="1"/>
</dbReference>
<dbReference type="Pfam" id="PF00071">
    <property type="entry name" value="Ras"/>
    <property type="match status" value="1"/>
</dbReference>
<dbReference type="Gene3D" id="3.40.50.300">
    <property type="entry name" value="P-loop containing nucleotide triphosphate hydrolases"/>
    <property type="match status" value="1"/>
</dbReference>
<protein>
    <submittedName>
        <fullName evidence="4">Uncharacterized protein</fullName>
    </submittedName>
</protein>
<evidence type="ECO:0000256" key="1">
    <source>
        <dbReference type="ARBA" id="ARBA00022741"/>
    </source>
</evidence>
<dbReference type="PROSITE" id="PS51419">
    <property type="entry name" value="RAB"/>
    <property type="match status" value="1"/>
</dbReference>
<dbReference type="KEGG" id="pno:SNOG_02545"/>
<dbReference type="InterPro" id="IPR001806">
    <property type="entry name" value="Small_GTPase"/>
</dbReference>
<dbReference type="FunFam" id="3.40.50.300:FF:001447">
    <property type="entry name" value="Ras-related protein Rab-1B"/>
    <property type="match status" value="1"/>
</dbReference>
<dbReference type="SMART" id="SM00173">
    <property type="entry name" value="RAS"/>
    <property type="match status" value="1"/>
</dbReference>
<accession>Q0V0B9</accession>
<dbReference type="GO" id="GO:0005769">
    <property type="term" value="C:early endosome"/>
    <property type="evidence" value="ECO:0000318"/>
    <property type="project" value="GO_Central"/>
</dbReference>
<dbReference type="GO" id="GO:0012505">
    <property type="term" value="C:endomembrane system"/>
    <property type="evidence" value="ECO:0000318"/>
    <property type="project" value="GO_Central"/>
</dbReference>
<dbReference type="InParanoid" id="Q0V0B9"/>
<name>Q0V0B9_PHANO</name>
<dbReference type="VEuPathDB" id="FungiDB:JI435_025450"/>